<evidence type="ECO:0000256" key="2">
    <source>
        <dbReference type="ARBA" id="ARBA00022692"/>
    </source>
</evidence>
<dbReference type="GO" id="GO:0016020">
    <property type="term" value="C:membrane"/>
    <property type="evidence" value="ECO:0007669"/>
    <property type="project" value="UniProtKB-SubCell"/>
</dbReference>
<evidence type="ECO:0000256" key="4">
    <source>
        <dbReference type="ARBA" id="ARBA00023136"/>
    </source>
</evidence>
<evidence type="ECO:0000256" key="5">
    <source>
        <dbReference type="SAM" id="Phobius"/>
    </source>
</evidence>
<dbReference type="AlphaFoldDB" id="A0A396FK89"/>
<gene>
    <name evidence="7" type="ORF">DW001_05055</name>
</gene>
<feature type="transmembrane region" description="Helical" evidence="5">
    <location>
        <begin position="57"/>
        <end position="75"/>
    </location>
</feature>
<evidence type="ECO:0000313" key="8">
    <source>
        <dbReference type="Proteomes" id="UP000266698"/>
    </source>
</evidence>
<evidence type="ECO:0000256" key="3">
    <source>
        <dbReference type="ARBA" id="ARBA00022989"/>
    </source>
</evidence>
<feature type="transmembrane region" description="Helical" evidence="5">
    <location>
        <begin position="393"/>
        <end position="414"/>
    </location>
</feature>
<feature type="transmembrane region" description="Helical" evidence="5">
    <location>
        <begin position="352"/>
        <end position="377"/>
    </location>
</feature>
<reference evidence="7 8" key="1">
    <citation type="submission" date="2018-08" db="EMBL/GenBank/DDBJ databases">
        <title>A genome reference for cultivated species of the human gut microbiota.</title>
        <authorList>
            <person name="Zou Y."/>
            <person name="Xue W."/>
            <person name="Luo G."/>
        </authorList>
    </citation>
    <scope>NUCLEOTIDE SEQUENCE [LARGE SCALE GENOMIC DNA]</scope>
    <source>
        <strain evidence="7 8">AF36-2BH</strain>
    </source>
</reference>
<name>A0A396FK89_9FIRM</name>
<dbReference type="Pfam" id="PF04932">
    <property type="entry name" value="Wzy_C"/>
    <property type="match status" value="1"/>
</dbReference>
<sequence>MRATILIYVSFLLLPLEDFPFEKYGIWSNHSVSLLFMLLFFIINIDKIRIRRKNMKLIGLFAIVFLISFLFSVFKYNADFTGCLKELNSMITFIPYTFGMYLFYRNSSYLQKKRLISATVIGYIGMFSVGILQLLTNVMGSNALNDIWGYLIEDPRWLVEEGRLQFTLSEPSYFTYHFFCIILPLKKLVSDNYKKMYNIFLIMYSILGLFTFSSLYYICLIIYIVTKIFDNKENNIKKYLGICTIIICIVAVFIMLDSHLLKLTGNVYLIRFDDLYHRIAQNQFSFDNIGGDMSLSTRTTLLAIGILGFLRHPILGYGFGYGLEAYKDLISTVNPWWSKNSELMAMYSQRDYIFLGGIYTNLLCGAGIIGLIIIFYLCKDIVGSKFVNNSEKITFFILMLQTNLIGIIPAMIYWEYIRIITDFNSVE</sequence>
<comment type="caution">
    <text evidence="7">The sequence shown here is derived from an EMBL/GenBank/DDBJ whole genome shotgun (WGS) entry which is preliminary data.</text>
</comment>
<organism evidence="7 8">
    <name type="scientific">Agathobacter rectalis</name>
    <dbReference type="NCBI Taxonomy" id="39491"/>
    <lineage>
        <taxon>Bacteria</taxon>
        <taxon>Bacillati</taxon>
        <taxon>Bacillota</taxon>
        <taxon>Clostridia</taxon>
        <taxon>Lachnospirales</taxon>
        <taxon>Lachnospiraceae</taxon>
        <taxon>Agathobacter</taxon>
    </lineage>
</organism>
<feature type="transmembrane region" description="Helical" evidence="5">
    <location>
        <begin position="116"/>
        <end position="135"/>
    </location>
</feature>
<comment type="subcellular location">
    <subcellularLocation>
        <location evidence="1">Membrane</location>
        <topology evidence="1">Multi-pass membrane protein</topology>
    </subcellularLocation>
</comment>
<proteinExistence type="predicted"/>
<keyword evidence="2 5" id="KW-0812">Transmembrane</keyword>
<evidence type="ECO:0000313" key="7">
    <source>
        <dbReference type="EMBL" id="RHL81452.1"/>
    </source>
</evidence>
<dbReference type="Proteomes" id="UP000266698">
    <property type="component" value="Unassembled WGS sequence"/>
</dbReference>
<dbReference type="EMBL" id="QRPB01000004">
    <property type="protein sequence ID" value="RHL81452.1"/>
    <property type="molecule type" value="Genomic_DNA"/>
</dbReference>
<feature type="transmembrane region" description="Helical" evidence="5">
    <location>
        <begin position="87"/>
        <end position="104"/>
    </location>
</feature>
<protein>
    <recommendedName>
        <fullName evidence="6">O-antigen ligase-related domain-containing protein</fullName>
    </recommendedName>
</protein>
<evidence type="ECO:0000259" key="6">
    <source>
        <dbReference type="Pfam" id="PF04932"/>
    </source>
</evidence>
<feature type="transmembrane region" description="Helical" evidence="5">
    <location>
        <begin position="28"/>
        <end position="45"/>
    </location>
</feature>
<keyword evidence="3 5" id="KW-1133">Transmembrane helix</keyword>
<dbReference type="InterPro" id="IPR007016">
    <property type="entry name" value="O-antigen_ligase-rel_domated"/>
</dbReference>
<accession>A0A396FK89</accession>
<keyword evidence="4 5" id="KW-0472">Membrane</keyword>
<feature type="transmembrane region" description="Helical" evidence="5">
    <location>
        <begin position="238"/>
        <end position="256"/>
    </location>
</feature>
<feature type="domain" description="O-antigen ligase-related" evidence="6">
    <location>
        <begin position="201"/>
        <end position="374"/>
    </location>
</feature>
<feature type="transmembrane region" description="Helical" evidence="5">
    <location>
        <begin position="201"/>
        <end position="226"/>
    </location>
</feature>
<evidence type="ECO:0000256" key="1">
    <source>
        <dbReference type="ARBA" id="ARBA00004141"/>
    </source>
</evidence>